<keyword evidence="12" id="KW-1185">Reference proteome</keyword>
<organism evidence="11 12">
    <name type="scientific">Alligator mississippiensis</name>
    <name type="common">American alligator</name>
    <dbReference type="NCBI Taxonomy" id="8496"/>
    <lineage>
        <taxon>Eukaryota</taxon>
        <taxon>Metazoa</taxon>
        <taxon>Chordata</taxon>
        <taxon>Craniata</taxon>
        <taxon>Vertebrata</taxon>
        <taxon>Euteleostomi</taxon>
        <taxon>Archelosauria</taxon>
        <taxon>Archosauria</taxon>
        <taxon>Crocodylia</taxon>
        <taxon>Alligatoridae</taxon>
        <taxon>Alligatorinae</taxon>
        <taxon>Alligator</taxon>
    </lineage>
</organism>
<comment type="subcellular location">
    <subcellularLocation>
        <location evidence="1">Cytoplasm</location>
        <location evidence="1">Cytoskeleton</location>
        <location evidence="1">Microtubule organizing center</location>
        <location evidence="1">Centrosome</location>
        <location evidence="1">Centriole</location>
    </subcellularLocation>
</comment>
<dbReference type="SUPFAM" id="SSF49899">
    <property type="entry name" value="Concanavalin A-like lectins/glucanases"/>
    <property type="match status" value="1"/>
</dbReference>
<dbReference type="eggNOG" id="KOG4625">
    <property type="taxonomic scope" value="Eukaryota"/>
</dbReference>
<dbReference type="PANTHER" id="PTHR12429">
    <property type="entry name" value="NEURALIZED"/>
    <property type="match status" value="1"/>
</dbReference>
<dbReference type="InterPro" id="IPR006573">
    <property type="entry name" value="NHR_dom"/>
</dbReference>
<gene>
    <name evidence="11" type="primary">NEURL4</name>
    <name evidence="11" type="ORF">Y1Q_0007308</name>
</gene>
<dbReference type="Proteomes" id="UP000050525">
    <property type="component" value="Unassembled WGS sequence"/>
</dbReference>
<evidence type="ECO:0000256" key="2">
    <source>
        <dbReference type="ARBA" id="ARBA00022490"/>
    </source>
</evidence>
<evidence type="ECO:0000256" key="1">
    <source>
        <dbReference type="ARBA" id="ARBA00004114"/>
    </source>
</evidence>
<keyword evidence="2" id="KW-0963">Cytoplasm</keyword>
<keyword evidence="4" id="KW-0833">Ubl conjugation pathway</keyword>
<dbReference type="FunFam" id="2.60.120.920:FF:000016">
    <property type="entry name" value="neuralized-like protein 4 isoform X2"/>
    <property type="match status" value="1"/>
</dbReference>
<feature type="region of interest" description="Disordered" evidence="9">
    <location>
        <begin position="1321"/>
        <end position="1351"/>
    </location>
</feature>
<dbReference type="Gene3D" id="2.60.120.920">
    <property type="match status" value="6"/>
</dbReference>
<dbReference type="InterPro" id="IPR043136">
    <property type="entry name" value="B30.2/SPRY_sf"/>
</dbReference>
<dbReference type="EMBL" id="AKHW03004158">
    <property type="protein sequence ID" value="KYO30469.1"/>
    <property type="molecule type" value="Genomic_DNA"/>
</dbReference>
<evidence type="ECO:0000256" key="8">
    <source>
        <dbReference type="ARBA" id="ARBA00073992"/>
    </source>
</evidence>
<evidence type="ECO:0000256" key="3">
    <source>
        <dbReference type="ARBA" id="ARBA00022737"/>
    </source>
</evidence>
<keyword evidence="3" id="KW-0677">Repeat</keyword>
<sequence length="1440" mass="155207">MLPEPRAIAVKPPLSVTGGKGNGVFTPITRGSGGILRLLPVNPGKSAARAQPGQEFNHGLVLSREPLRPGRVFTVRIDRKVNSWSGSIEIGVTALDPAHLDFPSSATGLKGGSWIVSGCSVLRDGRSILEEYGQDLDQLGEGDCVGVQRTATGELRLWVNGTDCGVAATGLPPRVWAVVDLYGKCTQITVVPSEPPGAEGTEEEGEEVLSLPCNQSRPDKFPNSLDSENSFSGLELSEAVSSAILSAYDSSLLNCGSLIKLSNGHKTAERRRPLDEFNNGVVITNRPLRDAEMFEIRIDKLVDKWSGSIEIGVTTHNPNSLEYPATMTNLRSGTIMMSGCGILTNGKGTRREYCEFSLDELQEGDHIGLTRKANNALHFYINGIDQGVATTLTPPVVYGVVDLYGMAVKKAAITNEGRTALRPHATDDFNHGVVLSSRPLRTGEVFQVRIDKMVDKWAGSIEIGVTTHNPTYLQLPSTMTNLRSGTWMMTGNGVMHNGTTILDEYGHNLDRLKAGDTVGVVRKEDGTLHFFVNGAAQGPAAWNVPPAVYAVVDLYGQAAQATIVDDAEMLPLVEELVEGGAALSPGSPSSGASGSDLRFHHLHGSNAVITNGGRTALRHNCRSEFNDAIVISNRSLRDGELFEIVIQKMVDRWSGSIEAGVTAIRPEDLEFPNTMTDIDYDTWMLSGTAIMQDGNTMRNNYGCDLDSLGAGARIGMMRSAKGDLRYFINGVDQGIACSGLPTGKEVFAVVDLYGQCVQVSITGATGPVDNSLSTSNATEKSFPLHSPVPGVAHRFHGSCGKNVAFQDDGCRAARVAGYCHGIVFSMKELKVEEVFEVKIEAVDEKWAGSFHVGLTTLLPGEAPLSPAGLPASVLELPAKATWLVAGAEVRRNGVLQRQNYGCSLERLAVGNRVGVKRCADDTMHILIDGEDMGAAATGVAKNVYVVLDLYGRVTAVSIVSSTVLEEPDGTKPPSVTSEPYSEEEEEEEEQPTPCESEAPPATAALGTMEFLENHGKNILLSNGNLTATRVASYNQGIVVIAQPLPPGQLFQVQIDFLNPQWTSSLSLGVIGTCPERLNFPATACSLKRSAWLLQRDSVFHNSLKICENYGPNLDTCPEGTVLGLLVDANAGLHLYVNGMDQGVAAHDIPAPCYVLVDLYGQCEQVTIVTNDALAVGGESTDVHGQGDMEKADMVDGIKESVCWTPPMDVSTTKTCEYHALCTRFKDLLLLPDDYFTEDPKFSLCYCESCHRLRGDEAYYKRGDPPRDYALPFGWCHFNLRVNPRLEVASTCKKWHMAYHGTSVGAVRRMLDQGELVSGSTSILSCQPPKADPQGGGCYHEAENSSQGRGEPQRVVLSPTLRYAGLEPFATKVHFQDPKSQRHQVAQVAFQVWVRPGSYKPGPPSVSAPEALDPRFGPTDIEWVTKEKGATVLCGLLVHVE</sequence>
<feature type="domain" description="NHR" evidence="10">
    <location>
        <begin position="27"/>
        <end position="193"/>
    </location>
</feature>
<feature type="domain" description="NHR" evidence="10">
    <location>
        <begin position="1007"/>
        <end position="1170"/>
    </location>
</feature>
<proteinExistence type="predicted"/>
<evidence type="ECO:0000256" key="7">
    <source>
        <dbReference type="ARBA" id="ARBA00060334"/>
    </source>
</evidence>
<evidence type="ECO:0000259" key="10">
    <source>
        <dbReference type="PROSITE" id="PS51065"/>
    </source>
</evidence>
<evidence type="ECO:0000313" key="12">
    <source>
        <dbReference type="Proteomes" id="UP000050525"/>
    </source>
</evidence>
<feature type="domain" description="NHR" evidence="10">
    <location>
        <begin position="400"/>
        <end position="566"/>
    </location>
</feature>
<evidence type="ECO:0000313" key="11">
    <source>
        <dbReference type="EMBL" id="KYO30469.1"/>
    </source>
</evidence>
<evidence type="ECO:0000256" key="5">
    <source>
        <dbReference type="ARBA" id="ARBA00022843"/>
    </source>
</evidence>
<dbReference type="Pfam" id="PF07177">
    <property type="entry name" value="Neuralized"/>
    <property type="match status" value="6"/>
</dbReference>
<dbReference type="PROSITE" id="PS51065">
    <property type="entry name" value="NHR"/>
    <property type="match status" value="6"/>
</dbReference>
<comment type="function">
    <text evidence="7">Promotes CCP110 ubiquitination and proteasome-dependent degradation. By counteracting accumulation of CP110, maintains normal centriolar homeostasis and preventing formation of ectopic microtubular organizing centers.</text>
</comment>
<dbReference type="GO" id="GO:0005814">
    <property type="term" value="C:centriole"/>
    <property type="evidence" value="ECO:0007669"/>
    <property type="project" value="UniProtKB-SubCell"/>
</dbReference>
<accession>A0A151N1D5</accession>
<keyword evidence="5" id="KW-0832">Ubl conjugation</keyword>
<dbReference type="GO" id="GO:0061630">
    <property type="term" value="F:ubiquitin protein ligase activity"/>
    <property type="evidence" value="ECO:0007669"/>
    <property type="project" value="TreeGrafter"/>
</dbReference>
<dbReference type="InterPro" id="IPR037962">
    <property type="entry name" value="Neuralized"/>
</dbReference>
<dbReference type="FunFam" id="2.60.120.920:FF:000001">
    <property type="entry name" value="neuralized-like protein 4 isoform X1"/>
    <property type="match status" value="4"/>
</dbReference>
<dbReference type="STRING" id="8496.A0A151N1D5"/>
<feature type="domain" description="NHR" evidence="10">
    <location>
        <begin position="792"/>
        <end position="961"/>
    </location>
</feature>
<dbReference type="PANTHER" id="PTHR12429:SF14">
    <property type="entry name" value="NEURALIZED-LIKE PROTEIN 4"/>
    <property type="match status" value="1"/>
</dbReference>
<dbReference type="SMART" id="SM00588">
    <property type="entry name" value="NEUZ"/>
    <property type="match status" value="6"/>
</dbReference>
<feature type="domain" description="NHR" evidence="10">
    <location>
        <begin position="596"/>
        <end position="764"/>
    </location>
</feature>
<protein>
    <recommendedName>
        <fullName evidence="8">Neuralized-like protein 4</fullName>
    </recommendedName>
</protein>
<evidence type="ECO:0000256" key="6">
    <source>
        <dbReference type="ARBA" id="ARBA00023212"/>
    </source>
</evidence>
<reference evidence="11 12" key="1">
    <citation type="journal article" date="2012" name="Genome Biol.">
        <title>Sequencing three crocodilian genomes to illuminate the evolution of archosaurs and amniotes.</title>
        <authorList>
            <person name="St John J.A."/>
            <person name="Braun E.L."/>
            <person name="Isberg S.R."/>
            <person name="Miles L.G."/>
            <person name="Chong A.Y."/>
            <person name="Gongora J."/>
            <person name="Dalzell P."/>
            <person name="Moran C."/>
            <person name="Bed'hom B."/>
            <person name="Abzhanov A."/>
            <person name="Burgess S.C."/>
            <person name="Cooksey A.M."/>
            <person name="Castoe T.A."/>
            <person name="Crawford N.G."/>
            <person name="Densmore L.D."/>
            <person name="Drew J.C."/>
            <person name="Edwards S.V."/>
            <person name="Faircloth B.C."/>
            <person name="Fujita M.K."/>
            <person name="Greenwold M.J."/>
            <person name="Hoffmann F.G."/>
            <person name="Howard J.M."/>
            <person name="Iguchi T."/>
            <person name="Janes D.E."/>
            <person name="Khan S.Y."/>
            <person name="Kohno S."/>
            <person name="de Koning A.J."/>
            <person name="Lance S.L."/>
            <person name="McCarthy F.M."/>
            <person name="McCormack J.E."/>
            <person name="Merchant M.E."/>
            <person name="Peterson D.G."/>
            <person name="Pollock D.D."/>
            <person name="Pourmand N."/>
            <person name="Raney B.J."/>
            <person name="Roessler K.A."/>
            <person name="Sanford J.R."/>
            <person name="Sawyer R.H."/>
            <person name="Schmidt C.J."/>
            <person name="Triplett E.W."/>
            <person name="Tuberville T.D."/>
            <person name="Venegas-Anaya M."/>
            <person name="Howard J.T."/>
            <person name="Jarvis E.D."/>
            <person name="Guillette L.J.Jr."/>
            <person name="Glenn T.C."/>
            <person name="Green R.E."/>
            <person name="Ray D.A."/>
        </authorList>
    </citation>
    <scope>NUCLEOTIDE SEQUENCE [LARGE SCALE GENOMIC DNA]</scope>
    <source>
        <strain evidence="11">KSC_2009_1</strain>
    </source>
</reference>
<evidence type="ECO:0000256" key="4">
    <source>
        <dbReference type="ARBA" id="ARBA00022786"/>
    </source>
</evidence>
<feature type="compositionally biased region" description="Acidic residues" evidence="9">
    <location>
        <begin position="980"/>
        <end position="990"/>
    </location>
</feature>
<dbReference type="InterPro" id="IPR013320">
    <property type="entry name" value="ConA-like_dom_sf"/>
</dbReference>
<evidence type="ECO:0000256" key="9">
    <source>
        <dbReference type="SAM" id="MobiDB-lite"/>
    </source>
</evidence>
<feature type="region of interest" description="Disordered" evidence="9">
    <location>
        <begin position="964"/>
        <end position="1000"/>
    </location>
</feature>
<comment type="caution">
    <text evidence="11">The sequence shown here is derived from an EMBL/GenBank/DDBJ whole genome shotgun (WGS) entry which is preliminary data.</text>
</comment>
<dbReference type="CDD" id="cd12887">
    <property type="entry name" value="SPRY_NHR_like"/>
    <property type="match status" value="6"/>
</dbReference>
<name>A0A151N1D5_ALLMI</name>
<dbReference type="FunFam" id="2.60.120.920:FF:000014">
    <property type="entry name" value="neuralized-like protein 4 isoform X2"/>
    <property type="match status" value="1"/>
</dbReference>
<feature type="domain" description="NHR" evidence="10">
    <location>
        <begin position="247"/>
        <end position="404"/>
    </location>
</feature>
<keyword evidence="6" id="KW-0206">Cytoskeleton</keyword>